<name>E0I3P8_9BACL</name>
<dbReference type="CDD" id="cd04301">
    <property type="entry name" value="NAT_SF"/>
    <property type="match status" value="1"/>
</dbReference>
<dbReference type="GO" id="GO:0045150">
    <property type="term" value="P:acetoin catabolic process"/>
    <property type="evidence" value="ECO:0007669"/>
    <property type="project" value="InterPro"/>
</dbReference>
<accession>E0I3P8</accession>
<dbReference type="InterPro" id="IPR024699">
    <property type="entry name" value="AcuA"/>
</dbReference>
<dbReference type="SUPFAM" id="SSF55729">
    <property type="entry name" value="Acyl-CoA N-acyltransferases (Nat)"/>
    <property type="match status" value="1"/>
</dbReference>
<evidence type="ECO:0000313" key="2">
    <source>
        <dbReference type="EMBL" id="EFM12912.1"/>
    </source>
</evidence>
<gene>
    <name evidence="2" type="ORF">PaecuDRAFT_0423</name>
</gene>
<dbReference type="Pfam" id="PF00583">
    <property type="entry name" value="Acetyltransf_1"/>
    <property type="match status" value="1"/>
</dbReference>
<dbReference type="InterPro" id="IPR016181">
    <property type="entry name" value="Acyl_CoA_acyltransferase"/>
</dbReference>
<dbReference type="InterPro" id="IPR000182">
    <property type="entry name" value="GNAT_dom"/>
</dbReference>
<dbReference type="GO" id="GO:0016747">
    <property type="term" value="F:acyltransferase activity, transferring groups other than amino-acyl groups"/>
    <property type="evidence" value="ECO:0007669"/>
    <property type="project" value="InterPro"/>
</dbReference>
<protein>
    <submittedName>
        <fullName evidence="2">GCN5-related N-acetyltransferase</fullName>
    </submittedName>
</protein>
<keyword evidence="2" id="KW-0808">Transferase</keyword>
<dbReference type="EMBL" id="AEDD01000001">
    <property type="protein sequence ID" value="EFM12912.1"/>
    <property type="molecule type" value="Genomic_DNA"/>
</dbReference>
<dbReference type="PIRSF" id="PIRSF021278">
    <property type="entry name" value="AcuA"/>
    <property type="match status" value="1"/>
</dbReference>
<dbReference type="eggNOG" id="COG0456">
    <property type="taxonomic scope" value="Bacteria"/>
</dbReference>
<dbReference type="AlphaFoldDB" id="E0I3P8"/>
<reference evidence="2 3" key="1">
    <citation type="submission" date="2010-07" db="EMBL/GenBank/DDBJ databases">
        <title>The draft genome of Paenibacillus curdlanolyticus YK9.</title>
        <authorList>
            <consortium name="US DOE Joint Genome Institute (JGI-PGF)"/>
            <person name="Lucas S."/>
            <person name="Copeland A."/>
            <person name="Lapidus A."/>
            <person name="Cheng J.-F."/>
            <person name="Bruce D."/>
            <person name="Goodwin L."/>
            <person name="Pitluck S."/>
            <person name="Land M.L."/>
            <person name="Hauser L."/>
            <person name="Chang Y.-J."/>
            <person name="Jeffries C."/>
            <person name="Anderson I.J."/>
            <person name="Johnson E."/>
            <person name="Loganathan U."/>
            <person name="Mulhopadhyay B."/>
            <person name="Kyrpides N."/>
            <person name="Woyke T.J."/>
        </authorList>
    </citation>
    <scope>NUCLEOTIDE SEQUENCE [LARGE SCALE GENOMIC DNA]</scope>
    <source>
        <strain evidence="2 3">YK9</strain>
    </source>
</reference>
<organism evidence="2 3">
    <name type="scientific">Paenibacillus curdlanolyticus YK9</name>
    <dbReference type="NCBI Taxonomy" id="717606"/>
    <lineage>
        <taxon>Bacteria</taxon>
        <taxon>Bacillati</taxon>
        <taxon>Bacillota</taxon>
        <taxon>Bacilli</taxon>
        <taxon>Bacillales</taxon>
        <taxon>Paenibacillaceae</taxon>
        <taxon>Paenibacillus</taxon>
    </lineage>
</organism>
<evidence type="ECO:0000259" key="1">
    <source>
        <dbReference type="PROSITE" id="PS51186"/>
    </source>
</evidence>
<dbReference type="PROSITE" id="PS51186">
    <property type="entry name" value="GNAT"/>
    <property type="match status" value="1"/>
</dbReference>
<keyword evidence="3" id="KW-1185">Reference proteome</keyword>
<evidence type="ECO:0000313" key="3">
    <source>
        <dbReference type="Proteomes" id="UP000005387"/>
    </source>
</evidence>
<feature type="domain" description="N-acetyltransferase" evidence="1">
    <location>
        <begin position="19"/>
        <end position="170"/>
    </location>
</feature>
<sequence length="210" mass="24284">MEHIKRYQRISVTQGNRELVIEGPVPPERLQAYHMHAGLHAFRRPADQLAALIEIAALPEGRIIVCRDGETIIGYVTFHYPDELERWSDAGMVDLIELGAVEVAAEYRSGGIGKRMIQTAFADGQLDRMIVYTTEYYWHWDLEGMKLSVWEYRGMMERVMQSIGMIWFATDDPEICSHPANCLMVRVGPDVPLASVEQFDRVRFRQRFMY</sequence>
<dbReference type="GO" id="GO:0019152">
    <property type="term" value="F:acetoin dehydrogenase (NAD+) activity"/>
    <property type="evidence" value="ECO:0007669"/>
    <property type="project" value="InterPro"/>
</dbReference>
<dbReference type="STRING" id="717606.PaecuDRAFT_0423"/>
<proteinExistence type="predicted"/>
<dbReference type="Gene3D" id="3.40.630.30">
    <property type="match status" value="1"/>
</dbReference>
<dbReference type="Proteomes" id="UP000005387">
    <property type="component" value="Unassembled WGS sequence"/>
</dbReference>
<dbReference type="RefSeq" id="WP_006036440.1">
    <property type="nucleotide sequence ID" value="NZ_AEDD01000001.1"/>
</dbReference>